<dbReference type="KEGG" id="sbal:HUE88_00155"/>
<gene>
    <name evidence="2" type="ORF">HUE88_00155</name>
</gene>
<accession>A0A7S7LVE7</accession>
<name>A0A7S7LVE7_9BACT</name>
<feature type="signal peptide" evidence="1">
    <location>
        <begin position="1"/>
        <end position="22"/>
    </location>
</feature>
<dbReference type="Proteomes" id="UP000593994">
    <property type="component" value="Chromosome"/>
</dbReference>
<dbReference type="EMBL" id="CP054492">
    <property type="protein sequence ID" value="QOY52148.1"/>
    <property type="molecule type" value="Genomic_DNA"/>
</dbReference>
<proteinExistence type="predicted"/>
<dbReference type="RefSeq" id="WP_194369921.1">
    <property type="nucleotide sequence ID" value="NZ_CP054492.1"/>
</dbReference>
<keyword evidence="3" id="KW-1185">Reference proteome</keyword>
<keyword evidence="1" id="KW-0732">Signal</keyword>
<evidence type="ECO:0000313" key="3">
    <source>
        <dbReference type="Proteomes" id="UP000593994"/>
    </source>
</evidence>
<evidence type="ECO:0000256" key="1">
    <source>
        <dbReference type="SAM" id="SignalP"/>
    </source>
</evidence>
<sequence>MIKILILLFPLLLFGLSPFESSNSDSFKSSTHKINKSNKKIVASKNTQIRCRCVCDKRMYKEQKISDAVLFYKNNREYTFSGIE</sequence>
<protein>
    <submittedName>
        <fullName evidence="2">Uncharacterized protein</fullName>
    </submittedName>
</protein>
<reference evidence="2 3" key="1">
    <citation type="submission" date="2020-05" db="EMBL/GenBank/DDBJ databases">
        <title>Sulfurimonas marisnigri, sp. nov., and Sulfurimonas baltica, sp. nov., manganese oxide reducing chemolithoautotrophs of the class Epsilonproteobacteria isolated from the pelagic redoxclines of the Black and Baltic Seas and emended description of the genus Sulfurimonas.</title>
        <authorList>
            <person name="Henkel J.V."/>
            <person name="Laudan C."/>
            <person name="Werner J."/>
            <person name="Neu T."/>
            <person name="Plewe S."/>
            <person name="Sproer C."/>
            <person name="Bunk B."/>
            <person name="Schulz-Vogt H.N."/>
        </authorList>
    </citation>
    <scope>NUCLEOTIDE SEQUENCE [LARGE SCALE GENOMIC DNA]</scope>
    <source>
        <strain evidence="2 3">GD2</strain>
    </source>
</reference>
<evidence type="ECO:0000313" key="2">
    <source>
        <dbReference type="EMBL" id="QOY52148.1"/>
    </source>
</evidence>
<organism evidence="2 3">
    <name type="scientific">Candidatus Sulfurimonas baltica</name>
    <dbReference type="NCBI Taxonomy" id="2740404"/>
    <lineage>
        <taxon>Bacteria</taxon>
        <taxon>Pseudomonadati</taxon>
        <taxon>Campylobacterota</taxon>
        <taxon>Epsilonproteobacteria</taxon>
        <taxon>Campylobacterales</taxon>
        <taxon>Sulfurimonadaceae</taxon>
        <taxon>Sulfurimonas</taxon>
    </lineage>
</organism>
<feature type="chain" id="PRO_5032363802" evidence="1">
    <location>
        <begin position="23"/>
        <end position="84"/>
    </location>
</feature>
<dbReference type="AlphaFoldDB" id="A0A7S7LVE7"/>